<dbReference type="GO" id="GO:0016757">
    <property type="term" value="F:glycosyltransferase activity"/>
    <property type="evidence" value="ECO:0007669"/>
    <property type="project" value="UniProtKB-KW"/>
</dbReference>
<accession>A0A0J1HVV8</accession>
<dbReference type="GO" id="GO:0046872">
    <property type="term" value="F:metal ion binding"/>
    <property type="evidence" value="ECO:0007669"/>
    <property type="project" value="UniProtKB-KW"/>
</dbReference>
<keyword evidence="2" id="KW-0808">Transferase</keyword>
<comment type="caution">
    <text evidence="4">The sequence shown here is derived from an EMBL/GenBank/DDBJ whole genome shotgun (WGS) entry which is preliminary data.</text>
</comment>
<dbReference type="AlphaFoldDB" id="A0A0J1HVV8"/>
<evidence type="ECO:0000313" key="4">
    <source>
        <dbReference type="EMBL" id="KLV17836.1"/>
    </source>
</evidence>
<proteinExistence type="predicted"/>
<dbReference type="PANTHER" id="PTHR13778">
    <property type="entry name" value="GLYCOSYLTRANSFERASE 8 DOMAIN-CONTAINING PROTEIN"/>
    <property type="match status" value="1"/>
</dbReference>
<keyword evidence="1" id="KW-0328">Glycosyltransferase</keyword>
<dbReference type="PANTHER" id="PTHR13778:SF47">
    <property type="entry name" value="LIPOPOLYSACCHARIDE 1,3-GALACTOSYLTRANSFERASE"/>
    <property type="match status" value="1"/>
</dbReference>
<sequence length="383" mass="45013">MMEKINVVFSVDNQYNQHFAAALTSLLVNTIESSRLNIVVIDGGIEETKKKLISEIVEKYNGDLSFKRINRKELNGANLDGHISEATYYRLMISELFREDVKKVIYLDCDILVRKDITELWNIDIGDFVVGAIKFNEYDGYDKIDIPKGAPYFNAGVLVINLDKWRKENITIKAFEYIKKYPEKLIAHDQSILNFLLHDNWFQIDYKWNLRTQLFSLDYKSAGFDNIESFEEVKENPSIVHFTTASKPWHYLNDHPFKKEYFFYLDKSGYKYDKYPERAILLTKEIVIFGTGEKAENFTKRLNKFDFDVCFYSDNDERKWNNTFFMKEVKNPAVLKDINPDRIVIIASQYVIEIGKQLTEMGYVMNKNYFEDLDSLVNIIEGL</sequence>
<gene>
    <name evidence="4" type="ORF">ABW02_24520</name>
</gene>
<evidence type="ECO:0000256" key="3">
    <source>
        <dbReference type="ARBA" id="ARBA00022723"/>
    </source>
</evidence>
<keyword evidence="5" id="KW-1185">Reference proteome</keyword>
<dbReference type="PATRIC" id="fig|1397.4.peg.4421"/>
<dbReference type="InterPro" id="IPR029044">
    <property type="entry name" value="Nucleotide-diphossugar_trans"/>
</dbReference>
<dbReference type="Gene3D" id="3.90.550.10">
    <property type="entry name" value="Spore Coat Polysaccharide Biosynthesis Protein SpsA, Chain A"/>
    <property type="match status" value="1"/>
</dbReference>
<dbReference type="SUPFAM" id="SSF53448">
    <property type="entry name" value="Nucleotide-diphospho-sugar transferases"/>
    <property type="match status" value="1"/>
</dbReference>
<dbReference type="InterPro" id="IPR002495">
    <property type="entry name" value="Glyco_trans_8"/>
</dbReference>
<dbReference type="InterPro" id="IPR050748">
    <property type="entry name" value="Glycosyltrans_8_dom-fam"/>
</dbReference>
<dbReference type="RefSeq" id="WP_047944785.1">
    <property type="nucleotide sequence ID" value="NZ_JBCLPU010000007.1"/>
</dbReference>
<dbReference type="OrthoDB" id="5672604at2"/>
<organism evidence="4 5">
    <name type="scientific">Niallia circulans</name>
    <name type="common">Bacillus circulans</name>
    <dbReference type="NCBI Taxonomy" id="1397"/>
    <lineage>
        <taxon>Bacteria</taxon>
        <taxon>Bacillati</taxon>
        <taxon>Bacillota</taxon>
        <taxon>Bacilli</taxon>
        <taxon>Bacillales</taxon>
        <taxon>Bacillaceae</taxon>
        <taxon>Niallia</taxon>
    </lineage>
</organism>
<dbReference type="Pfam" id="PF01501">
    <property type="entry name" value="Glyco_transf_8"/>
    <property type="match status" value="1"/>
</dbReference>
<protein>
    <submittedName>
        <fullName evidence="4">Uncharacterized protein</fullName>
    </submittedName>
</protein>
<evidence type="ECO:0000256" key="1">
    <source>
        <dbReference type="ARBA" id="ARBA00022676"/>
    </source>
</evidence>
<dbReference type="CDD" id="cd04194">
    <property type="entry name" value="GT8_A4GalT_like"/>
    <property type="match status" value="1"/>
</dbReference>
<keyword evidence="3" id="KW-0479">Metal-binding</keyword>
<dbReference type="EMBL" id="LDPH01000046">
    <property type="protein sequence ID" value="KLV17836.1"/>
    <property type="molecule type" value="Genomic_DNA"/>
</dbReference>
<dbReference type="Proteomes" id="UP000036045">
    <property type="component" value="Unassembled WGS sequence"/>
</dbReference>
<reference evidence="4 5" key="1">
    <citation type="submission" date="2015-05" db="EMBL/GenBank/DDBJ databases">
        <title>Whole genome sequence and identification of bacterial endophytes from Costus igneus.</title>
        <authorList>
            <person name="Lee Y.P."/>
            <person name="Gan H.M."/>
            <person name="Eng W."/>
            <person name="Wheatley M.S."/>
            <person name="Caraballo A."/>
            <person name="Polter S."/>
            <person name="Savka M.A."/>
            <person name="Hudson A.O."/>
        </authorList>
    </citation>
    <scope>NUCLEOTIDE SEQUENCE [LARGE SCALE GENOMIC DNA]</scope>
    <source>
        <strain evidence="4 5">RIT379</strain>
    </source>
</reference>
<evidence type="ECO:0000256" key="2">
    <source>
        <dbReference type="ARBA" id="ARBA00022679"/>
    </source>
</evidence>
<evidence type="ECO:0000313" key="5">
    <source>
        <dbReference type="Proteomes" id="UP000036045"/>
    </source>
</evidence>
<name>A0A0J1HVV8_NIACI</name>
<dbReference type="Gene3D" id="3.40.50.720">
    <property type="entry name" value="NAD(P)-binding Rossmann-like Domain"/>
    <property type="match status" value="1"/>
</dbReference>